<dbReference type="AlphaFoldDB" id="A0AAX6MLQ6"/>
<dbReference type="Proteomes" id="UP001369815">
    <property type="component" value="Unassembled WGS sequence"/>
</dbReference>
<gene>
    <name evidence="2" type="ORF">Daesc_005640</name>
</gene>
<keyword evidence="3" id="KW-1185">Reference proteome</keyword>
<comment type="caution">
    <text evidence="2">The sequence shown here is derived from an EMBL/GenBank/DDBJ whole genome shotgun (WGS) entry which is preliminary data.</text>
</comment>
<protein>
    <submittedName>
        <fullName evidence="2">Uncharacterized protein</fullName>
    </submittedName>
</protein>
<proteinExistence type="predicted"/>
<name>A0AAX6MLQ6_9PEZI</name>
<feature type="region of interest" description="Disordered" evidence="1">
    <location>
        <begin position="191"/>
        <end position="224"/>
    </location>
</feature>
<accession>A0AAX6MLQ6</accession>
<evidence type="ECO:0000313" key="3">
    <source>
        <dbReference type="Proteomes" id="UP001369815"/>
    </source>
</evidence>
<sequence length="250" mass="28240">MPRKSPSFIHMLAGKNEMLKLLDPPNAMEERRGSIADSGSILSFYTAPAQQSPQPTARPQIWMRRRDTDFGSDCFSKRESVVIRDSIAYPSESSFEDTIVKGTAQTLQRNPSKPRLIDLDYIRRKMLGATTRRGSQQSTKTDTSGSSSFTGWFPEMRPPEPIVLSPITSQRAVTEMYHESQSDIVTYSRARASSLRGPETPLQLQSGARGRQSGETVRSSYESERSDYSVTQNIRQHKRSCMRSLWCALY</sequence>
<evidence type="ECO:0000256" key="1">
    <source>
        <dbReference type="SAM" id="MobiDB-lite"/>
    </source>
</evidence>
<feature type="compositionally biased region" description="Polar residues" evidence="1">
    <location>
        <begin position="132"/>
        <end position="150"/>
    </location>
</feature>
<reference evidence="2 3" key="1">
    <citation type="journal article" date="2024" name="Front Chem Biol">
        <title>Unveiling the potential of Daldinia eschscholtzii MFLUCC 19-0629 through bioactivity and bioinformatics studies for enhanced sustainable agriculture production.</title>
        <authorList>
            <person name="Brooks S."/>
            <person name="Weaver J.A."/>
            <person name="Klomchit A."/>
            <person name="Alharthi S.A."/>
            <person name="Onlamun T."/>
            <person name="Nurani R."/>
            <person name="Vong T.K."/>
            <person name="Alberti F."/>
            <person name="Greco C."/>
        </authorList>
    </citation>
    <scope>NUCLEOTIDE SEQUENCE [LARGE SCALE GENOMIC DNA]</scope>
    <source>
        <strain evidence="2">MFLUCC 19-0629</strain>
    </source>
</reference>
<dbReference type="EMBL" id="JBANMG010000005">
    <property type="protein sequence ID" value="KAK6953337.1"/>
    <property type="molecule type" value="Genomic_DNA"/>
</dbReference>
<evidence type="ECO:0000313" key="2">
    <source>
        <dbReference type="EMBL" id="KAK6953337.1"/>
    </source>
</evidence>
<organism evidence="2 3">
    <name type="scientific">Daldinia eschscholtzii</name>
    <dbReference type="NCBI Taxonomy" id="292717"/>
    <lineage>
        <taxon>Eukaryota</taxon>
        <taxon>Fungi</taxon>
        <taxon>Dikarya</taxon>
        <taxon>Ascomycota</taxon>
        <taxon>Pezizomycotina</taxon>
        <taxon>Sordariomycetes</taxon>
        <taxon>Xylariomycetidae</taxon>
        <taxon>Xylariales</taxon>
        <taxon>Hypoxylaceae</taxon>
        <taxon>Daldinia</taxon>
    </lineage>
</organism>
<feature type="region of interest" description="Disordered" evidence="1">
    <location>
        <begin position="128"/>
        <end position="152"/>
    </location>
</feature>